<dbReference type="PANTHER" id="PTHR34847:SF1">
    <property type="entry name" value="NODULATION PROTEIN U"/>
    <property type="match status" value="1"/>
</dbReference>
<evidence type="ECO:0000259" key="2">
    <source>
        <dbReference type="Pfam" id="PF02543"/>
    </source>
</evidence>
<evidence type="ECO:0000313" key="4">
    <source>
        <dbReference type="EMBL" id="MFC5067995.1"/>
    </source>
</evidence>
<dbReference type="EMBL" id="JBHSJF010000006">
    <property type="protein sequence ID" value="MFC5067995.1"/>
    <property type="molecule type" value="Genomic_DNA"/>
</dbReference>
<dbReference type="Pfam" id="PF16861">
    <property type="entry name" value="Carbam_trans_C"/>
    <property type="match status" value="1"/>
</dbReference>
<accession>A0ABV9YYS1</accession>
<reference evidence="5" key="1">
    <citation type="journal article" date="2019" name="Int. J. Syst. Evol. Microbiol.">
        <title>The Global Catalogue of Microorganisms (GCM) 10K type strain sequencing project: providing services to taxonomists for standard genome sequencing and annotation.</title>
        <authorList>
            <consortium name="The Broad Institute Genomics Platform"/>
            <consortium name="The Broad Institute Genome Sequencing Center for Infectious Disease"/>
            <person name="Wu L."/>
            <person name="Ma J."/>
        </authorList>
    </citation>
    <scope>NUCLEOTIDE SEQUENCE [LARGE SCALE GENOMIC DNA]</scope>
    <source>
        <strain evidence="5">CGMCC 1.16444</strain>
    </source>
</reference>
<evidence type="ECO:0000256" key="1">
    <source>
        <dbReference type="ARBA" id="ARBA00006129"/>
    </source>
</evidence>
<organism evidence="4 5">
    <name type="scientific">Flaviflagellibacter deserti</name>
    <dbReference type="NCBI Taxonomy" id="2267266"/>
    <lineage>
        <taxon>Bacteria</taxon>
        <taxon>Pseudomonadati</taxon>
        <taxon>Pseudomonadota</taxon>
        <taxon>Alphaproteobacteria</taxon>
        <taxon>Hyphomicrobiales</taxon>
        <taxon>Flaviflagellibacter</taxon>
    </lineage>
</organism>
<dbReference type="InterPro" id="IPR003696">
    <property type="entry name" value="Carbtransf_dom"/>
</dbReference>
<feature type="domain" description="Carbamoyltransferase C-terminal" evidence="3">
    <location>
        <begin position="355"/>
        <end position="522"/>
    </location>
</feature>
<dbReference type="PANTHER" id="PTHR34847">
    <property type="entry name" value="NODULATION PROTEIN U"/>
    <property type="match status" value="1"/>
</dbReference>
<dbReference type="SUPFAM" id="SSF53067">
    <property type="entry name" value="Actin-like ATPase domain"/>
    <property type="match status" value="1"/>
</dbReference>
<dbReference type="Pfam" id="PF02543">
    <property type="entry name" value="Carbam_trans_N"/>
    <property type="match status" value="1"/>
</dbReference>
<evidence type="ECO:0000259" key="3">
    <source>
        <dbReference type="Pfam" id="PF16861"/>
    </source>
</evidence>
<evidence type="ECO:0000313" key="5">
    <source>
        <dbReference type="Proteomes" id="UP001595796"/>
    </source>
</evidence>
<proteinExistence type="inferred from homology"/>
<dbReference type="InterPro" id="IPR038152">
    <property type="entry name" value="Carbam_trans_C_sf"/>
</dbReference>
<dbReference type="InterPro" id="IPR051338">
    <property type="entry name" value="NodU/CmcH_Carbamoyltrnsfr"/>
</dbReference>
<comment type="caution">
    <text evidence="4">The sequence shown here is derived from an EMBL/GenBank/DDBJ whole genome shotgun (WGS) entry which is preliminary data.</text>
</comment>
<dbReference type="InterPro" id="IPR043129">
    <property type="entry name" value="ATPase_NBD"/>
</dbReference>
<dbReference type="Gene3D" id="3.90.870.20">
    <property type="entry name" value="Carbamoyltransferase, C-terminal domain"/>
    <property type="match status" value="1"/>
</dbReference>
<keyword evidence="5" id="KW-1185">Reference proteome</keyword>
<dbReference type="RefSeq" id="WP_114958752.1">
    <property type="nucleotide sequence ID" value="NZ_JBHSJF010000006.1"/>
</dbReference>
<comment type="similarity">
    <text evidence="1">Belongs to the NodU/CmcH family.</text>
</comment>
<dbReference type="Proteomes" id="UP001595796">
    <property type="component" value="Unassembled WGS sequence"/>
</dbReference>
<dbReference type="Gene3D" id="3.30.420.40">
    <property type="match status" value="2"/>
</dbReference>
<name>A0ABV9YYS1_9HYPH</name>
<protein>
    <submittedName>
        <fullName evidence="4">Carbamoyltransferase</fullName>
    </submittedName>
</protein>
<gene>
    <name evidence="4" type="ORF">ACFPFW_08180</name>
</gene>
<feature type="domain" description="Carbamoyltransferase" evidence="2">
    <location>
        <begin position="78"/>
        <end position="305"/>
    </location>
</feature>
<sequence>MLVLGLHKDPWHNTGACAVREDGGKFSIAMLSEERLDRLKDSRAFPHHSAMACLREVGAHAPEECDSIILDHIVNKSDWRKDQFRRSCSNVNFLAEVDQSKIEMINHHLAHACSVFYSSPFSEAAVLVVDGRGSDRETQSLFHATEDGIRLITSTSKIGIGLLYAAVTQAIKFGLLQEGKTMGLAPFGKTNSQLFNFGGRFDGIVTDYEGFCIDGSYDIAHSYEPLDSFEKKADAAFAVQAECERAMLHLARFAKEQTGAKYLCITGGVALNSVSNYRILESGLFEDIFINPAASDTGIPLGCALYGYYTKGGRVREEISPYLGPTYSDAQIEDAINRFDGYEIVRASAVDRAIDLLAANKIVARFEGRSEMGPRALGHRSILMSPLLAENKDVLNARVKFRESFRPFAPIVLEDRASEFFEIDRPCPYMLLIPPVRKEMRSVVPAITHVDGTARLQTVTRERNGNLYDILQVFGERTGVPVLLNTSFNIANEPIVESPVDAIKCFMGTDIDALLIEDILLLKI</sequence>
<dbReference type="InterPro" id="IPR031730">
    <property type="entry name" value="Carbam_trans_C"/>
</dbReference>
<dbReference type="CDD" id="cd24098">
    <property type="entry name" value="ASKHA_NBD_TobZ_N"/>
    <property type="match status" value="1"/>
</dbReference>